<protein>
    <submittedName>
        <fullName evidence="1">Uncharacterized protein</fullName>
    </submittedName>
</protein>
<sequence>MRKGFGALTIDIFEAGTTTGTESIEVSANPTSSTPSLSITKTMERLRSDAGPLIRARFTRILQPRTDPHGDKAAIRPDAGNGVFSLAGDSAGQPQLVGRHGVGRRSTWFFPPADDGAPKRAGPLTLAAESAVAFEDESGGGLLAYGASHVEIHGRKVDLSAFSQGSGDSSGVLSLRWTANGEIGMAGE</sequence>
<dbReference type="AlphaFoldDB" id="A0A6P1NQA7"/>
<reference evidence="1 2" key="1">
    <citation type="submission" date="2020-01" db="EMBL/GenBank/DDBJ databases">
        <title>Pseudarthrobacter psychrotolerans sp. nov., isolated from antarctic soil.</title>
        <authorList>
            <person name="Shin Y."/>
            <person name="Park W."/>
        </authorList>
    </citation>
    <scope>NUCLEOTIDE SEQUENCE [LARGE SCALE GENOMIC DNA]</scope>
    <source>
        <strain evidence="1 2">YJ56</strain>
    </source>
</reference>
<keyword evidence="2" id="KW-1185">Reference proteome</keyword>
<gene>
    <name evidence="1" type="ORF">GU243_13575</name>
</gene>
<proteinExistence type="predicted"/>
<dbReference type="EMBL" id="CP047898">
    <property type="protein sequence ID" value="QHK20590.1"/>
    <property type="molecule type" value="Genomic_DNA"/>
</dbReference>
<organism evidence="1 2">
    <name type="scientific">Pseudarthrobacter psychrotolerans</name>
    <dbReference type="NCBI Taxonomy" id="2697569"/>
    <lineage>
        <taxon>Bacteria</taxon>
        <taxon>Bacillati</taxon>
        <taxon>Actinomycetota</taxon>
        <taxon>Actinomycetes</taxon>
        <taxon>Micrococcales</taxon>
        <taxon>Micrococcaceae</taxon>
        <taxon>Pseudarthrobacter</taxon>
    </lineage>
</organism>
<accession>A0A6P1NQA7</accession>
<evidence type="ECO:0000313" key="1">
    <source>
        <dbReference type="EMBL" id="QHK20590.1"/>
    </source>
</evidence>
<name>A0A6P1NQA7_9MICC</name>
<evidence type="ECO:0000313" key="2">
    <source>
        <dbReference type="Proteomes" id="UP000464186"/>
    </source>
</evidence>
<dbReference type="KEGG" id="psey:GU243_13575"/>
<dbReference type="Proteomes" id="UP000464186">
    <property type="component" value="Chromosome"/>
</dbReference>